<proteinExistence type="predicted"/>
<protein>
    <submittedName>
        <fullName evidence="2">Uncharacterized protein</fullName>
    </submittedName>
</protein>
<evidence type="ECO:0000256" key="1">
    <source>
        <dbReference type="SAM" id="MobiDB-lite"/>
    </source>
</evidence>
<name>A0A5B7FMF3_PORTR</name>
<evidence type="ECO:0000313" key="3">
    <source>
        <dbReference type="Proteomes" id="UP000324222"/>
    </source>
</evidence>
<dbReference type="EMBL" id="VSRR010007139">
    <property type="protein sequence ID" value="MPC46293.1"/>
    <property type="molecule type" value="Genomic_DNA"/>
</dbReference>
<keyword evidence="3" id="KW-1185">Reference proteome</keyword>
<dbReference type="AlphaFoldDB" id="A0A5B7FMF3"/>
<reference evidence="2 3" key="1">
    <citation type="submission" date="2019-05" db="EMBL/GenBank/DDBJ databases">
        <title>Another draft genome of Portunus trituberculatus and its Hox gene families provides insights of decapod evolution.</title>
        <authorList>
            <person name="Jeong J.-H."/>
            <person name="Song I."/>
            <person name="Kim S."/>
            <person name="Choi T."/>
            <person name="Kim D."/>
            <person name="Ryu S."/>
            <person name="Kim W."/>
        </authorList>
    </citation>
    <scope>NUCLEOTIDE SEQUENCE [LARGE SCALE GENOMIC DNA]</scope>
    <source>
        <tissue evidence="2">Muscle</tissue>
    </source>
</reference>
<gene>
    <name evidence="2" type="ORF">E2C01_040009</name>
</gene>
<sequence>MLIPSGPENYVEGPGTVGEGTLLATSGGAECGDTCKLTLPTANSGAGIGTEGACPHSLPELNQGDRTH</sequence>
<comment type="caution">
    <text evidence="2">The sequence shown here is derived from an EMBL/GenBank/DDBJ whole genome shotgun (WGS) entry which is preliminary data.</text>
</comment>
<accession>A0A5B7FMF3</accession>
<dbReference type="Proteomes" id="UP000324222">
    <property type="component" value="Unassembled WGS sequence"/>
</dbReference>
<evidence type="ECO:0000313" key="2">
    <source>
        <dbReference type="EMBL" id="MPC46293.1"/>
    </source>
</evidence>
<organism evidence="2 3">
    <name type="scientific">Portunus trituberculatus</name>
    <name type="common">Swimming crab</name>
    <name type="synonym">Neptunus trituberculatus</name>
    <dbReference type="NCBI Taxonomy" id="210409"/>
    <lineage>
        <taxon>Eukaryota</taxon>
        <taxon>Metazoa</taxon>
        <taxon>Ecdysozoa</taxon>
        <taxon>Arthropoda</taxon>
        <taxon>Crustacea</taxon>
        <taxon>Multicrustacea</taxon>
        <taxon>Malacostraca</taxon>
        <taxon>Eumalacostraca</taxon>
        <taxon>Eucarida</taxon>
        <taxon>Decapoda</taxon>
        <taxon>Pleocyemata</taxon>
        <taxon>Brachyura</taxon>
        <taxon>Eubrachyura</taxon>
        <taxon>Portunoidea</taxon>
        <taxon>Portunidae</taxon>
        <taxon>Portuninae</taxon>
        <taxon>Portunus</taxon>
    </lineage>
</organism>
<feature type="region of interest" description="Disordered" evidence="1">
    <location>
        <begin position="49"/>
        <end position="68"/>
    </location>
</feature>